<sequence>MYDVLSQKYQSLINQKRVLLQDNARLHTTKVVQHKIEELGGTELLAHPAPSPVLAPGTFLKRKVSRGVSLYEQRTHRLTIVHSPGDRIGHYETRLTSRPALFN</sequence>
<evidence type="ECO:0000313" key="1">
    <source>
        <dbReference type="EMBL" id="GBP86816.1"/>
    </source>
</evidence>
<proteinExistence type="predicted"/>
<organism evidence="1 2">
    <name type="scientific">Eumeta variegata</name>
    <name type="common">Bagworm moth</name>
    <name type="synonym">Eumeta japonica</name>
    <dbReference type="NCBI Taxonomy" id="151549"/>
    <lineage>
        <taxon>Eukaryota</taxon>
        <taxon>Metazoa</taxon>
        <taxon>Ecdysozoa</taxon>
        <taxon>Arthropoda</taxon>
        <taxon>Hexapoda</taxon>
        <taxon>Insecta</taxon>
        <taxon>Pterygota</taxon>
        <taxon>Neoptera</taxon>
        <taxon>Endopterygota</taxon>
        <taxon>Lepidoptera</taxon>
        <taxon>Glossata</taxon>
        <taxon>Ditrysia</taxon>
        <taxon>Tineoidea</taxon>
        <taxon>Psychidae</taxon>
        <taxon>Oiketicinae</taxon>
        <taxon>Eumeta</taxon>
    </lineage>
</organism>
<comment type="caution">
    <text evidence="1">The sequence shown here is derived from an EMBL/GenBank/DDBJ whole genome shotgun (WGS) entry which is preliminary data.</text>
</comment>
<evidence type="ECO:0000313" key="2">
    <source>
        <dbReference type="Proteomes" id="UP000299102"/>
    </source>
</evidence>
<evidence type="ECO:0008006" key="3">
    <source>
        <dbReference type="Google" id="ProtNLM"/>
    </source>
</evidence>
<reference evidence="1 2" key="1">
    <citation type="journal article" date="2019" name="Commun. Biol.">
        <title>The bagworm genome reveals a unique fibroin gene that provides high tensile strength.</title>
        <authorList>
            <person name="Kono N."/>
            <person name="Nakamura H."/>
            <person name="Ohtoshi R."/>
            <person name="Tomita M."/>
            <person name="Numata K."/>
            <person name="Arakawa K."/>
        </authorList>
    </citation>
    <scope>NUCLEOTIDE SEQUENCE [LARGE SCALE GENOMIC DNA]</scope>
</reference>
<dbReference type="AlphaFoldDB" id="A0A4C1ZE16"/>
<dbReference type="Gene3D" id="3.30.420.10">
    <property type="entry name" value="Ribonuclease H-like superfamily/Ribonuclease H"/>
    <property type="match status" value="1"/>
</dbReference>
<protein>
    <recommendedName>
        <fullName evidence="3">Mariner Mos1 transposase</fullName>
    </recommendedName>
</protein>
<gene>
    <name evidence="1" type="ORF">EVAR_99838_1</name>
</gene>
<name>A0A4C1ZE16_EUMVA</name>
<keyword evidence="2" id="KW-1185">Reference proteome</keyword>
<dbReference type="EMBL" id="BGZK01001818">
    <property type="protein sequence ID" value="GBP86816.1"/>
    <property type="molecule type" value="Genomic_DNA"/>
</dbReference>
<dbReference type="InterPro" id="IPR036397">
    <property type="entry name" value="RNaseH_sf"/>
</dbReference>
<dbReference type="GO" id="GO:0003676">
    <property type="term" value="F:nucleic acid binding"/>
    <property type="evidence" value="ECO:0007669"/>
    <property type="project" value="InterPro"/>
</dbReference>
<dbReference type="Proteomes" id="UP000299102">
    <property type="component" value="Unassembled WGS sequence"/>
</dbReference>
<accession>A0A4C1ZE16</accession>